<name>A0A5N4CEQ8_CAMDR</name>
<organism evidence="2 3">
    <name type="scientific">Camelus dromedarius</name>
    <name type="common">Dromedary</name>
    <name type="synonym">Arabian camel</name>
    <dbReference type="NCBI Taxonomy" id="9838"/>
    <lineage>
        <taxon>Eukaryota</taxon>
        <taxon>Metazoa</taxon>
        <taxon>Chordata</taxon>
        <taxon>Craniata</taxon>
        <taxon>Vertebrata</taxon>
        <taxon>Euteleostomi</taxon>
        <taxon>Mammalia</taxon>
        <taxon>Eutheria</taxon>
        <taxon>Laurasiatheria</taxon>
        <taxon>Artiodactyla</taxon>
        <taxon>Tylopoda</taxon>
        <taxon>Camelidae</taxon>
        <taxon>Camelus</taxon>
    </lineage>
</organism>
<comment type="caution">
    <text evidence="2">The sequence shown here is derived from an EMBL/GenBank/DDBJ whole genome shotgun (WGS) entry which is preliminary data.</text>
</comment>
<evidence type="ECO:0000256" key="1">
    <source>
        <dbReference type="SAM" id="MobiDB-lite"/>
    </source>
</evidence>
<sequence>MFLKPTLLPGSTRDPAQREGPGRLVKPREQRVSLAFPAGGLCGDGTGACYLLPVFDTVFVRKRYRRQGLGLAMLRDFCETFREDEALGVSWPISPAMYQGSLCGDGTGACYLLPVFDTVFVRRRYRRQGLGLAMLRDFCETFREDEGLGVSWPIPAMVKDLEPFPIHWTRGPATWKCSPRERGMKVYKPD</sequence>
<dbReference type="PANTHER" id="PTHR22442">
    <property type="match status" value="1"/>
</dbReference>
<keyword evidence="3" id="KW-1185">Reference proteome</keyword>
<dbReference type="EMBL" id="JWIN03000027">
    <property type="protein sequence ID" value="KAB1257422.1"/>
    <property type="molecule type" value="Genomic_DNA"/>
</dbReference>
<protein>
    <submittedName>
        <fullName evidence="2">Protein FAM169B</fullName>
    </submittedName>
</protein>
<evidence type="ECO:0000313" key="3">
    <source>
        <dbReference type="Proteomes" id="UP000299084"/>
    </source>
</evidence>
<reference evidence="2 3" key="1">
    <citation type="journal article" date="2019" name="Mol. Ecol. Resour.">
        <title>Improving Illumina assemblies with Hi-C and long reads: an example with the North African dromedary.</title>
        <authorList>
            <person name="Elbers J.P."/>
            <person name="Rogers M.F."/>
            <person name="Perelman P.L."/>
            <person name="Proskuryakova A.A."/>
            <person name="Serdyukova N.A."/>
            <person name="Johnson W.E."/>
            <person name="Horin P."/>
            <person name="Corander J."/>
            <person name="Murphy D."/>
            <person name="Burger P.A."/>
        </authorList>
    </citation>
    <scope>NUCLEOTIDE SEQUENCE [LARGE SCALE GENOMIC DNA]</scope>
    <source>
        <strain evidence="2">Drom800</strain>
        <tissue evidence="2">Blood</tissue>
    </source>
</reference>
<accession>A0A5N4CEQ8</accession>
<dbReference type="InterPro" id="IPR029625">
    <property type="entry name" value="FAM169"/>
</dbReference>
<gene>
    <name evidence="2" type="ORF">Cadr_000026005</name>
</gene>
<dbReference type="PANTHER" id="PTHR22442:SF4">
    <property type="entry name" value="PROTEIN FAM169BP"/>
    <property type="match status" value="1"/>
</dbReference>
<feature type="compositionally biased region" description="Basic and acidic residues" evidence="1">
    <location>
        <begin position="15"/>
        <end position="24"/>
    </location>
</feature>
<feature type="region of interest" description="Disordered" evidence="1">
    <location>
        <begin position="1"/>
        <end position="24"/>
    </location>
</feature>
<evidence type="ECO:0000313" key="2">
    <source>
        <dbReference type="EMBL" id="KAB1257422.1"/>
    </source>
</evidence>
<dbReference type="AlphaFoldDB" id="A0A5N4CEQ8"/>
<dbReference type="Proteomes" id="UP000299084">
    <property type="component" value="Unassembled WGS sequence"/>
</dbReference>
<proteinExistence type="predicted"/>